<keyword evidence="3 7" id="KW-0347">Helicase</keyword>
<dbReference type="CDD" id="cd17960">
    <property type="entry name" value="DEADc_DDX55"/>
    <property type="match status" value="1"/>
</dbReference>
<keyword evidence="1 7" id="KW-0547">Nucleotide-binding</keyword>
<dbReference type="InterPro" id="IPR011545">
    <property type="entry name" value="DEAD/DEAH_box_helicase_dom"/>
</dbReference>
<dbReference type="Pfam" id="PF13959">
    <property type="entry name" value="CTE_SPB4"/>
    <property type="match status" value="1"/>
</dbReference>
<dbReference type="PROSITE" id="PS51194">
    <property type="entry name" value="HELICASE_CTER"/>
    <property type="match status" value="1"/>
</dbReference>
<protein>
    <recommendedName>
        <fullName evidence="8">ATP-dependent RNA helicase</fullName>
        <ecNumber evidence="8">3.6.4.13</ecNumber>
    </recommendedName>
</protein>
<dbReference type="PANTHER" id="PTHR24031">
    <property type="entry name" value="RNA HELICASE"/>
    <property type="match status" value="1"/>
</dbReference>
<reference evidence="13" key="1">
    <citation type="submission" date="2019-11" db="UniProtKB">
        <authorList>
            <consortium name="WormBaseParasite"/>
        </authorList>
    </citation>
    <scope>IDENTIFICATION</scope>
</reference>
<evidence type="ECO:0000256" key="2">
    <source>
        <dbReference type="ARBA" id="ARBA00022801"/>
    </source>
</evidence>
<keyword evidence="4 7" id="KW-0067">ATP-binding</keyword>
<dbReference type="SMART" id="SM00490">
    <property type="entry name" value="HELICc"/>
    <property type="match status" value="1"/>
</dbReference>
<accession>A0A5K3FIK2</accession>
<feature type="region of interest" description="Disordered" evidence="9">
    <location>
        <begin position="533"/>
        <end position="634"/>
    </location>
</feature>
<evidence type="ECO:0000256" key="7">
    <source>
        <dbReference type="RuleBase" id="RU000492"/>
    </source>
</evidence>
<proteinExistence type="inferred from homology"/>
<dbReference type="PROSITE" id="PS51192">
    <property type="entry name" value="HELICASE_ATP_BIND_1"/>
    <property type="match status" value="1"/>
</dbReference>
<evidence type="ECO:0000256" key="3">
    <source>
        <dbReference type="ARBA" id="ARBA00022806"/>
    </source>
</evidence>
<keyword evidence="2 7" id="KW-0378">Hydrolase</keyword>
<dbReference type="WBParaSite" id="MCU_008706-RB">
    <property type="protein sequence ID" value="MCU_008706-RB"/>
    <property type="gene ID" value="MCU_008706"/>
</dbReference>
<evidence type="ECO:0000256" key="1">
    <source>
        <dbReference type="ARBA" id="ARBA00022741"/>
    </source>
</evidence>
<dbReference type="GO" id="GO:0003723">
    <property type="term" value="F:RNA binding"/>
    <property type="evidence" value="ECO:0007669"/>
    <property type="project" value="UniProtKB-UniRule"/>
</dbReference>
<evidence type="ECO:0000259" key="12">
    <source>
        <dbReference type="PROSITE" id="PS51195"/>
    </source>
</evidence>
<name>A0A5K3FIK2_MESCO</name>
<dbReference type="InterPro" id="IPR001650">
    <property type="entry name" value="Helicase_C-like"/>
</dbReference>
<feature type="compositionally biased region" description="Basic residues" evidence="9">
    <location>
        <begin position="556"/>
        <end position="569"/>
    </location>
</feature>
<feature type="domain" description="Helicase C-terminal" evidence="11">
    <location>
        <begin position="276"/>
        <end position="426"/>
    </location>
</feature>
<keyword evidence="5 8" id="KW-0694">RNA-binding</keyword>
<evidence type="ECO:0000256" key="6">
    <source>
        <dbReference type="PROSITE-ProRule" id="PRU00552"/>
    </source>
</evidence>
<dbReference type="Pfam" id="PF00270">
    <property type="entry name" value="DEAD"/>
    <property type="match status" value="1"/>
</dbReference>
<dbReference type="InterPro" id="IPR014001">
    <property type="entry name" value="Helicase_ATP-bd"/>
</dbReference>
<dbReference type="GO" id="GO:0016887">
    <property type="term" value="F:ATP hydrolysis activity"/>
    <property type="evidence" value="ECO:0007669"/>
    <property type="project" value="RHEA"/>
</dbReference>
<evidence type="ECO:0000256" key="4">
    <source>
        <dbReference type="ARBA" id="ARBA00022840"/>
    </source>
</evidence>
<dbReference type="EC" id="3.6.4.13" evidence="8"/>
<evidence type="ECO:0000259" key="10">
    <source>
        <dbReference type="PROSITE" id="PS51192"/>
    </source>
</evidence>
<organism evidence="13">
    <name type="scientific">Mesocestoides corti</name>
    <name type="common">Flatworm</name>
    <dbReference type="NCBI Taxonomy" id="53468"/>
    <lineage>
        <taxon>Eukaryota</taxon>
        <taxon>Metazoa</taxon>
        <taxon>Spiralia</taxon>
        <taxon>Lophotrochozoa</taxon>
        <taxon>Platyhelminthes</taxon>
        <taxon>Cestoda</taxon>
        <taxon>Eucestoda</taxon>
        <taxon>Cyclophyllidea</taxon>
        <taxon>Mesocestoididae</taxon>
        <taxon>Mesocestoides</taxon>
    </lineage>
</organism>
<feature type="domain" description="Helicase ATP-binding" evidence="10">
    <location>
        <begin position="34"/>
        <end position="239"/>
    </location>
</feature>
<evidence type="ECO:0000256" key="9">
    <source>
        <dbReference type="SAM" id="MobiDB-lite"/>
    </source>
</evidence>
<dbReference type="CDD" id="cd18787">
    <property type="entry name" value="SF2_C_DEAD"/>
    <property type="match status" value="1"/>
</dbReference>
<sequence length="634" mass="71364">MAKQWKDLQLSPECLAGIDKLGFTQPFPVQSTVIPLLLSRKDVAAEAVTGSGKTIAFVIPILEILSQRQNEWKKHEIGALILSPTYELTVQINEVLQCFLNHFKHSDGSPRWTSLVLSGGGGGGAKTNRLEDLRKFETHGATVMVATPGRLVDLVRKAPLILGQVSNNQTQNPLIRGLRSLEILVLDEADRLLEMGFEPQLNAILQILPKQRRTGLFSATQTTQLDDLLRAGLRNPVRVVVRENDTEANSNSGPGLQQRTPSTLENFFVVVNPAEKLWALITFLRSHAEEKIVVFFATCAAVDYFTRLLQGGLLSSNHAKLIHGLHRKMRQKRSSIFAKFRNLSKGVLLCTDVMARGIDVPNVNWVIQWDPPSSANFFVHRCGRTARCGAQGRAVLFLTPTELAYVDFLQINQNVTLVERTLTELVDAQTLTQFTTDSIRLKVQKICTNDRLLYEKGIKAFVSFVQFYRKHDCSLLFKIRDLDLGALANAYGLLRLPHMPELNGIPNFSFIAPDVDLSKLKYKEKSVAKQRELKRKALEENPPPKFKKSSPWSKTKEKKAKRASRRLKHRINEEPKAAAFVPGNHMPRKRQAVVGHGACDEEDDDDISEEYKKMRKHKGRKITTAELQEMEDSD</sequence>
<comment type="similarity">
    <text evidence="7">Belongs to the DEAD box helicase family.</text>
</comment>
<dbReference type="SMART" id="SM00487">
    <property type="entry name" value="DEXDc"/>
    <property type="match status" value="1"/>
</dbReference>
<evidence type="ECO:0000259" key="11">
    <source>
        <dbReference type="PROSITE" id="PS51194"/>
    </source>
</evidence>
<dbReference type="SMART" id="SM01178">
    <property type="entry name" value="DUF4217"/>
    <property type="match status" value="1"/>
</dbReference>
<dbReference type="InterPro" id="IPR027417">
    <property type="entry name" value="P-loop_NTPase"/>
</dbReference>
<evidence type="ECO:0000313" key="13">
    <source>
        <dbReference type="WBParaSite" id="MCU_008706-RB"/>
    </source>
</evidence>
<dbReference type="Pfam" id="PF00271">
    <property type="entry name" value="Helicase_C"/>
    <property type="match status" value="1"/>
</dbReference>
<feature type="short sequence motif" description="Q motif" evidence="6">
    <location>
        <begin position="3"/>
        <end position="31"/>
    </location>
</feature>
<dbReference type="PROSITE" id="PS00039">
    <property type="entry name" value="DEAD_ATP_HELICASE"/>
    <property type="match status" value="1"/>
</dbReference>
<comment type="catalytic activity">
    <reaction evidence="8">
        <text>ATP + H2O = ADP + phosphate + H(+)</text>
        <dbReference type="Rhea" id="RHEA:13065"/>
        <dbReference type="ChEBI" id="CHEBI:15377"/>
        <dbReference type="ChEBI" id="CHEBI:15378"/>
        <dbReference type="ChEBI" id="CHEBI:30616"/>
        <dbReference type="ChEBI" id="CHEBI:43474"/>
        <dbReference type="ChEBI" id="CHEBI:456216"/>
        <dbReference type="EC" id="3.6.4.13"/>
    </reaction>
</comment>
<dbReference type="InterPro" id="IPR025313">
    <property type="entry name" value="SPB4-like_CTE"/>
</dbReference>
<comment type="domain">
    <text evidence="8">The Q motif is unique to and characteristic of the DEAD box family of RNA helicases and controls ATP binding and hydrolysis.</text>
</comment>
<dbReference type="Gene3D" id="3.40.50.300">
    <property type="entry name" value="P-loop containing nucleotide triphosphate hydrolases"/>
    <property type="match status" value="2"/>
</dbReference>
<feature type="domain" description="DEAD-box RNA helicase Q" evidence="12">
    <location>
        <begin position="3"/>
        <end position="31"/>
    </location>
</feature>
<comment type="function">
    <text evidence="8">RNA helicase.</text>
</comment>
<dbReference type="GO" id="GO:0003724">
    <property type="term" value="F:RNA helicase activity"/>
    <property type="evidence" value="ECO:0007669"/>
    <property type="project" value="UniProtKB-EC"/>
</dbReference>
<evidence type="ECO:0000256" key="5">
    <source>
        <dbReference type="ARBA" id="ARBA00022884"/>
    </source>
</evidence>
<dbReference type="GO" id="GO:0005524">
    <property type="term" value="F:ATP binding"/>
    <property type="evidence" value="ECO:0007669"/>
    <property type="project" value="UniProtKB-UniRule"/>
</dbReference>
<evidence type="ECO:0000256" key="8">
    <source>
        <dbReference type="RuleBase" id="RU365068"/>
    </source>
</evidence>
<dbReference type="SUPFAM" id="SSF52540">
    <property type="entry name" value="P-loop containing nucleoside triphosphate hydrolases"/>
    <property type="match status" value="1"/>
</dbReference>
<dbReference type="AlphaFoldDB" id="A0A5K3FIK2"/>
<dbReference type="InterPro" id="IPR014014">
    <property type="entry name" value="RNA_helicase_DEAD_Q_motif"/>
</dbReference>
<dbReference type="PROSITE" id="PS51195">
    <property type="entry name" value="Q_MOTIF"/>
    <property type="match status" value="1"/>
</dbReference>
<dbReference type="InterPro" id="IPR000629">
    <property type="entry name" value="RNA-helicase_DEAD-box_CS"/>
</dbReference>